<keyword evidence="2" id="KW-0812">Transmembrane</keyword>
<dbReference type="GO" id="GO:0006488">
    <property type="term" value="P:dolichol-linked oligosaccharide biosynthetic process"/>
    <property type="evidence" value="ECO:0007669"/>
    <property type="project" value="InterPro"/>
</dbReference>
<comment type="subcellular location">
    <subcellularLocation>
        <location evidence="1">Endoplasmic reticulum membrane</location>
        <topology evidence="1">Single-pass membrane protein</topology>
    </subcellularLocation>
</comment>
<evidence type="ECO:0000313" key="7">
    <source>
        <dbReference type="EMBL" id="KAB2812449.1"/>
    </source>
</evidence>
<keyword evidence="4" id="KW-1133">Transmembrane helix</keyword>
<dbReference type="PANTHER" id="PTHR12154">
    <property type="entry name" value="GLYCOSYL TRANSFERASE-RELATED"/>
    <property type="match status" value="1"/>
</dbReference>
<name>A0A0A1DUK3_NOCSI</name>
<reference evidence="7 9" key="2">
    <citation type="submission" date="2019-09" db="EMBL/GenBank/DDBJ databases">
        <title>Pimelobacter sp. isolated from Paulinella.</title>
        <authorList>
            <person name="Jeong S.E."/>
        </authorList>
    </citation>
    <scope>NUCLEOTIDE SEQUENCE [LARGE SCALE GENOMIC DNA]</scope>
    <source>
        <strain evidence="7 9">Pch-N</strain>
    </source>
</reference>
<evidence type="ECO:0000256" key="3">
    <source>
        <dbReference type="ARBA" id="ARBA00022824"/>
    </source>
</evidence>
<accession>A0A0A1DUK3</accession>
<keyword evidence="7" id="KW-0808">Transferase</keyword>
<dbReference type="Pfam" id="PF08660">
    <property type="entry name" value="Alg14"/>
    <property type="match status" value="1"/>
</dbReference>
<dbReference type="KEGG" id="psim:KR76_24040"/>
<dbReference type="eggNOG" id="COG0707">
    <property type="taxonomic scope" value="Bacteria"/>
</dbReference>
<dbReference type="STRING" id="2045.KR76_24040"/>
<dbReference type="EMBL" id="WBVM01000001">
    <property type="protein sequence ID" value="KAB2812449.1"/>
    <property type="molecule type" value="Genomic_DNA"/>
</dbReference>
<dbReference type="EMBL" id="CP009896">
    <property type="protein sequence ID" value="AIY19080.1"/>
    <property type="molecule type" value="Genomic_DNA"/>
</dbReference>
<gene>
    <name evidence="7" type="ORF">F9L07_11820</name>
    <name evidence="6" type="ORF">KR76_24040</name>
</gene>
<dbReference type="AlphaFoldDB" id="A0A0A1DUK3"/>
<keyword evidence="5" id="KW-0472">Membrane</keyword>
<keyword evidence="8" id="KW-1185">Reference proteome</keyword>
<dbReference type="Gene3D" id="3.40.50.2000">
    <property type="entry name" value="Glycogen Phosphorylase B"/>
    <property type="match status" value="1"/>
</dbReference>
<evidence type="ECO:0000313" key="8">
    <source>
        <dbReference type="Proteomes" id="UP000030300"/>
    </source>
</evidence>
<evidence type="ECO:0000256" key="2">
    <source>
        <dbReference type="ARBA" id="ARBA00022692"/>
    </source>
</evidence>
<evidence type="ECO:0000313" key="6">
    <source>
        <dbReference type="EMBL" id="AIY19080.1"/>
    </source>
</evidence>
<protein>
    <submittedName>
        <fullName evidence="6">Polysaccharide biosynthesis protein CpsF</fullName>
    </submittedName>
    <submittedName>
        <fullName evidence="7">UDP-N-acetylglucosamine--LPS N-acetylglucosamine transferase</fullName>
    </submittedName>
</protein>
<dbReference type="Proteomes" id="UP000449906">
    <property type="component" value="Unassembled WGS sequence"/>
</dbReference>
<evidence type="ECO:0000256" key="1">
    <source>
        <dbReference type="ARBA" id="ARBA00004389"/>
    </source>
</evidence>
<evidence type="ECO:0000313" key="9">
    <source>
        <dbReference type="Proteomes" id="UP000449906"/>
    </source>
</evidence>
<dbReference type="GeneID" id="96611836"/>
<dbReference type="Proteomes" id="UP000030300">
    <property type="component" value="Chromosome"/>
</dbReference>
<organism evidence="6 8">
    <name type="scientific">Nocardioides simplex</name>
    <name type="common">Arthrobacter simplex</name>
    <dbReference type="NCBI Taxonomy" id="2045"/>
    <lineage>
        <taxon>Bacteria</taxon>
        <taxon>Bacillati</taxon>
        <taxon>Actinomycetota</taxon>
        <taxon>Actinomycetes</taxon>
        <taxon>Propionibacteriales</taxon>
        <taxon>Nocardioidaceae</taxon>
        <taxon>Pimelobacter</taxon>
    </lineage>
</organism>
<reference evidence="6 8" key="1">
    <citation type="journal article" date="2015" name="Genome Announc.">
        <title>Complete Genome Sequence of Steroid-Transforming Nocardioides simplex VKM Ac-2033D.</title>
        <authorList>
            <person name="Shtratnikova V.Y."/>
            <person name="Schelkunov M.I."/>
            <person name="Pekov Y.A."/>
            <person name="Fokina V.V."/>
            <person name="Logacheva M.D."/>
            <person name="Sokolov S.L."/>
            <person name="Bragin E.Y."/>
            <person name="Ashapkin V.V."/>
            <person name="Donova M.V."/>
        </authorList>
    </citation>
    <scope>NUCLEOTIDE SEQUENCE [LARGE SCALE GENOMIC DNA]</scope>
    <source>
        <strain evidence="6 8">VKM Ac-2033D</strain>
    </source>
</reference>
<sequence length="151" mass="17564">MRLLLVSSSGGHLAQLMCLRSWWEKHDRHWVTFNTEDAIAKLEGEDVTWAHHPTTRNLPNLLRNTVQARAVLRAYGPDLVVTTGAAVAVPYFWLEHAHRQHARTVYLEVYDRIETRTLTGRLCRPVTDLFLVQWPEQQHLYRSSVLVGELW</sequence>
<dbReference type="HOGENOM" id="CLU_064541_3_0_11"/>
<dbReference type="GO" id="GO:0004577">
    <property type="term" value="F:N-acetylglucosaminyldiphosphodolichol N-acetylglucosaminyltransferase activity"/>
    <property type="evidence" value="ECO:0007669"/>
    <property type="project" value="TreeGrafter"/>
</dbReference>
<dbReference type="PANTHER" id="PTHR12154:SF4">
    <property type="entry name" value="UDP-N-ACETYLGLUCOSAMINE TRANSFERASE SUBUNIT ALG14 HOMOLOG"/>
    <property type="match status" value="1"/>
</dbReference>
<keyword evidence="3" id="KW-0256">Endoplasmic reticulum</keyword>
<dbReference type="InterPro" id="IPR013969">
    <property type="entry name" value="Oligosacch_biosynth_Alg14"/>
</dbReference>
<evidence type="ECO:0000256" key="5">
    <source>
        <dbReference type="ARBA" id="ARBA00023136"/>
    </source>
</evidence>
<dbReference type="OrthoDB" id="555447at2"/>
<dbReference type="SUPFAM" id="SSF53756">
    <property type="entry name" value="UDP-Glycosyltransferase/glycogen phosphorylase"/>
    <property type="match status" value="1"/>
</dbReference>
<evidence type="ECO:0000256" key="4">
    <source>
        <dbReference type="ARBA" id="ARBA00022989"/>
    </source>
</evidence>
<proteinExistence type="predicted"/>
<dbReference type="RefSeq" id="WP_038681958.1">
    <property type="nucleotide sequence ID" value="NZ_BJMC01000015.1"/>
</dbReference>